<proteinExistence type="inferred from homology"/>
<evidence type="ECO:0000256" key="3">
    <source>
        <dbReference type="ARBA" id="ARBA00022679"/>
    </source>
</evidence>
<organism evidence="5 6">
    <name type="scientific">Senna tora</name>
    <dbReference type="NCBI Taxonomy" id="362788"/>
    <lineage>
        <taxon>Eukaryota</taxon>
        <taxon>Viridiplantae</taxon>
        <taxon>Streptophyta</taxon>
        <taxon>Embryophyta</taxon>
        <taxon>Tracheophyta</taxon>
        <taxon>Spermatophyta</taxon>
        <taxon>Magnoliopsida</taxon>
        <taxon>eudicotyledons</taxon>
        <taxon>Gunneridae</taxon>
        <taxon>Pentapetalae</taxon>
        <taxon>rosids</taxon>
        <taxon>fabids</taxon>
        <taxon>Fabales</taxon>
        <taxon>Fabaceae</taxon>
        <taxon>Caesalpinioideae</taxon>
        <taxon>Cassia clade</taxon>
        <taxon>Senna</taxon>
    </lineage>
</organism>
<dbReference type="InterPro" id="IPR035595">
    <property type="entry name" value="UDP_glycos_trans_CS"/>
</dbReference>
<dbReference type="Pfam" id="PF00201">
    <property type="entry name" value="UDPGT"/>
    <property type="match status" value="2"/>
</dbReference>
<dbReference type="PANTHER" id="PTHR48047:SF45">
    <property type="entry name" value="SCOPOLETIN GLUCOSYLTRANSFERASE-LIKE"/>
    <property type="match status" value="1"/>
</dbReference>
<reference evidence="5" key="1">
    <citation type="submission" date="2020-09" db="EMBL/GenBank/DDBJ databases">
        <title>Genome-Enabled Discovery of Anthraquinone Biosynthesis in Senna tora.</title>
        <authorList>
            <person name="Kang S.-H."/>
            <person name="Pandey R.P."/>
            <person name="Lee C.-M."/>
            <person name="Sim J.-S."/>
            <person name="Jeong J.-T."/>
            <person name="Choi B.-S."/>
            <person name="Jung M."/>
            <person name="Ginzburg D."/>
            <person name="Zhao K."/>
            <person name="Won S.Y."/>
            <person name="Oh T.-J."/>
            <person name="Yu Y."/>
            <person name="Kim N.-H."/>
            <person name="Lee O.R."/>
            <person name="Lee T.-H."/>
            <person name="Bashyal P."/>
            <person name="Kim T.-S."/>
            <person name="Lee W.-H."/>
            <person name="Kawkins C."/>
            <person name="Kim C.-K."/>
            <person name="Kim J.S."/>
            <person name="Ahn B.O."/>
            <person name="Rhee S.Y."/>
            <person name="Sohng J.K."/>
        </authorList>
    </citation>
    <scope>NUCLEOTIDE SEQUENCE</scope>
    <source>
        <tissue evidence="5">Leaf</tissue>
    </source>
</reference>
<evidence type="ECO:0000256" key="2">
    <source>
        <dbReference type="ARBA" id="ARBA00022676"/>
    </source>
</evidence>
<dbReference type="InterPro" id="IPR002213">
    <property type="entry name" value="UDP_glucos_trans"/>
</dbReference>
<evidence type="ECO:0000256" key="4">
    <source>
        <dbReference type="SAM" id="Coils"/>
    </source>
</evidence>
<feature type="coiled-coil region" evidence="4">
    <location>
        <begin position="897"/>
        <end position="927"/>
    </location>
</feature>
<dbReference type="OrthoDB" id="5835829at2759"/>
<dbReference type="Proteomes" id="UP000634136">
    <property type="component" value="Unassembled WGS sequence"/>
</dbReference>
<evidence type="ECO:0000313" key="6">
    <source>
        <dbReference type="Proteomes" id="UP000634136"/>
    </source>
</evidence>
<protein>
    <submittedName>
        <fullName evidence="5">Scopoletin glucosyltransferase</fullName>
    </submittedName>
</protein>
<dbReference type="PANTHER" id="PTHR48047">
    <property type="entry name" value="GLYCOSYLTRANSFERASE"/>
    <property type="match status" value="1"/>
</dbReference>
<gene>
    <name evidence="5" type="ORF">G2W53_031979</name>
</gene>
<dbReference type="PROSITE" id="PS00375">
    <property type="entry name" value="UDPGT"/>
    <property type="match status" value="1"/>
</dbReference>
<keyword evidence="6" id="KW-1185">Reference proteome</keyword>
<name>A0A834SWR0_9FABA</name>
<keyword evidence="3 5" id="KW-0808">Transferase</keyword>
<evidence type="ECO:0000256" key="1">
    <source>
        <dbReference type="ARBA" id="ARBA00009995"/>
    </source>
</evidence>
<comment type="caution">
    <text evidence="5">The sequence shown here is derived from an EMBL/GenBank/DDBJ whole genome shotgun (WGS) entry which is preliminary data.</text>
</comment>
<dbReference type="EMBL" id="JAAIUW010000010">
    <property type="protein sequence ID" value="KAF7811003.1"/>
    <property type="molecule type" value="Genomic_DNA"/>
</dbReference>
<dbReference type="SUPFAM" id="SSF53756">
    <property type="entry name" value="UDP-Glycosyltransferase/glycogen phosphorylase"/>
    <property type="match status" value="2"/>
</dbReference>
<dbReference type="FunFam" id="3.40.50.2000:FF:000047">
    <property type="entry name" value="Glycosyltransferase"/>
    <property type="match status" value="2"/>
</dbReference>
<dbReference type="AlphaFoldDB" id="A0A834SWR0"/>
<keyword evidence="4" id="KW-0175">Coiled coil</keyword>
<dbReference type="GO" id="GO:0035251">
    <property type="term" value="F:UDP-glucosyltransferase activity"/>
    <property type="evidence" value="ECO:0007669"/>
    <property type="project" value="UniProtKB-ARBA"/>
</dbReference>
<dbReference type="CDD" id="cd03784">
    <property type="entry name" value="GT1_Gtf-like"/>
    <property type="match status" value="2"/>
</dbReference>
<evidence type="ECO:0000313" key="5">
    <source>
        <dbReference type="EMBL" id="KAF7811003.1"/>
    </source>
</evidence>
<accession>A0A834SWR0</accession>
<comment type="similarity">
    <text evidence="1">Belongs to the UDP-glycosyltransferase family.</text>
</comment>
<keyword evidence="2" id="KW-0328">Glycosyltransferase</keyword>
<dbReference type="FunFam" id="3.40.50.2000:FF:000071">
    <property type="entry name" value="Glycosyltransferase"/>
    <property type="match status" value="2"/>
</dbReference>
<sequence length="948" mass="106407">MACENQKLHVFFLPFLAQGHMLPTVDLARLFAARGVKATIVTTPHNLPIISRTIGQPKTTSHNIIINTLTIKFPSLEAGLPEGCENADTITSPSLYPNFFRAIQLLQEPLEQLLLHHHPDCLIANMFFPWATDSAAKFGIPRIVFNGIGSFALSALEHMRLHKPYKNVSSDSEPFVIPSLPGEIKITRMEIPESFRDDNGQWAKISEAMCEAELKSFGVIVNSFYELEQVYADHYKNVLGRKTWHVGPVSLSNRDMKEKANRGKEASIDEQECLKWLDSKQPDSVLYISFGSMTNFPKPQLKEIAMGLEASGQNFIWVVRSQKEEEEKEWLPEGFEKRMEEKGLIIRGWAPQLLILDHEAVGGFVTHCGWNSTLEGISAGVPMVTWPMGADQFYNQKFVTQVLGIGVAVGVKKSGSSEGESVEKEAIENAVNKIMEGEEAIEMRNRAKKFGKMAKEAVKEGELKNPNSSMASGNQKLHIFLFPFLAQGHMLPMVDLARLFTARGVKTTIITTPMNLPIISRTIGHPKTAPANSDNIIQTLTIKFPSLEAGLPEGCENSDSLPSPSFYPNFFRAIQMLQEPLEQLLLQHHPDCLVVNMFYTWATDCAAKFGVPTIVFQGSNSFALCAMEHMRLHKPYKNVLSDSEPFVIPDLPGEIKMTKMELPSFVDDEHWEKMSTAMSEAELKSFGVIVNSFYEMEQVYADHYKNVLGRKAWSIGPVSLSNRDIKEKANRGKEASIDGEECLKWLDSKNRGSVLYVCFGSMANFPKSQLREIAMGLEASGQNFIWVVRGKQEEEKEWLPEGFEERLEGKGLIIRGWAPQVLILDHEAVGGFVTHCGWNSTLEGISGGVAMVTWPLSAEQFYNQKFVTEILRSGVSVGVTKWVNMEAERDDVKKERIEEAVRKIMEGEEMKKRAREIEKMAKEAVKEGGSSYNNLTSLIQELEIRQHH</sequence>
<dbReference type="Gene3D" id="3.40.50.2000">
    <property type="entry name" value="Glycogen Phosphorylase B"/>
    <property type="match status" value="4"/>
</dbReference>